<dbReference type="EMBL" id="CACVKT020006414">
    <property type="protein sequence ID" value="CAC5401443.1"/>
    <property type="molecule type" value="Genomic_DNA"/>
</dbReference>
<evidence type="ECO:0000313" key="1">
    <source>
        <dbReference type="EMBL" id="CAC5401443.1"/>
    </source>
</evidence>
<organism evidence="1 2">
    <name type="scientific">Mytilus coruscus</name>
    <name type="common">Sea mussel</name>
    <dbReference type="NCBI Taxonomy" id="42192"/>
    <lineage>
        <taxon>Eukaryota</taxon>
        <taxon>Metazoa</taxon>
        <taxon>Spiralia</taxon>
        <taxon>Lophotrochozoa</taxon>
        <taxon>Mollusca</taxon>
        <taxon>Bivalvia</taxon>
        <taxon>Autobranchia</taxon>
        <taxon>Pteriomorphia</taxon>
        <taxon>Mytilida</taxon>
        <taxon>Mytiloidea</taxon>
        <taxon>Mytilidae</taxon>
        <taxon>Mytilinae</taxon>
        <taxon>Mytilus</taxon>
    </lineage>
</organism>
<name>A0A6J8CY26_MYTCO</name>
<gene>
    <name evidence="1" type="ORF">MCOR_35525</name>
</gene>
<dbReference type="AlphaFoldDB" id="A0A6J8CY26"/>
<evidence type="ECO:0008006" key="3">
    <source>
        <dbReference type="Google" id="ProtNLM"/>
    </source>
</evidence>
<evidence type="ECO:0000313" key="2">
    <source>
        <dbReference type="Proteomes" id="UP000507470"/>
    </source>
</evidence>
<dbReference type="Proteomes" id="UP000507470">
    <property type="component" value="Unassembled WGS sequence"/>
</dbReference>
<dbReference type="Gene3D" id="3.40.395.10">
    <property type="entry name" value="Adenoviral Proteinase, Chain A"/>
    <property type="match status" value="1"/>
</dbReference>
<sequence>MIVSGPTSCGKTHFMKNVLQQIGRLCSPSPERIVWLYRRWQPLYEEIQRTVLPRVEFIRGIPFDLEREDFFDPNIRNMILLDDLMSKSAKDSRINLFTEGNWKPIACWECGVVFAHIRGLEAHSQQGCGKKNVIALPMTGKNVEDALSGFAVTVCCADDLPSYVSDRPRTLVVNTDNCDQKGSHSVAFHFPASGPPEFVDSLGRLPETYQRYFRNVLIVDGPQYCVVSNQIQPDDSDTCGLYCIYYMYVKLRCRGLMMKDIINNFSSTDLTKNDSKLVAIFG</sequence>
<dbReference type="OrthoDB" id="6149712at2759"/>
<proteinExistence type="predicted"/>
<reference evidence="1 2" key="1">
    <citation type="submission" date="2020-06" db="EMBL/GenBank/DDBJ databases">
        <authorList>
            <person name="Li R."/>
            <person name="Bekaert M."/>
        </authorList>
    </citation>
    <scope>NUCLEOTIDE SEQUENCE [LARGE SCALE GENOMIC DNA]</scope>
    <source>
        <strain evidence="2">wild</strain>
    </source>
</reference>
<protein>
    <recommendedName>
        <fullName evidence="3">C2H2-type domain-containing protein</fullName>
    </recommendedName>
</protein>
<keyword evidence="2" id="KW-1185">Reference proteome</keyword>
<accession>A0A6J8CY26</accession>